<organism evidence="4 5">
    <name type="scientific">Tagetes erecta</name>
    <name type="common">African marigold</name>
    <dbReference type="NCBI Taxonomy" id="13708"/>
    <lineage>
        <taxon>Eukaryota</taxon>
        <taxon>Viridiplantae</taxon>
        <taxon>Streptophyta</taxon>
        <taxon>Embryophyta</taxon>
        <taxon>Tracheophyta</taxon>
        <taxon>Spermatophyta</taxon>
        <taxon>Magnoliopsida</taxon>
        <taxon>eudicotyledons</taxon>
        <taxon>Gunneridae</taxon>
        <taxon>Pentapetalae</taxon>
        <taxon>asterids</taxon>
        <taxon>campanulids</taxon>
        <taxon>Asterales</taxon>
        <taxon>Asteraceae</taxon>
        <taxon>Asteroideae</taxon>
        <taxon>Heliantheae alliance</taxon>
        <taxon>Tageteae</taxon>
        <taxon>Tagetes</taxon>
    </lineage>
</organism>
<reference evidence="4" key="1">
    <citation type="journal article" date="2023" name="bioRxiv">
        <title>Improved chromosome-level genome assembly for marigold (Tagetes erecta).</title>
        <authorList>
            <person name="Jiang F."/>
            <person name="Yuan L."/>
            <person name="Wang S."/>
            <person name="Wang H."/>
            <person name="Xu D."/>
            <person name="Wang A."/>
            <person name="Fan W."/>
        </authorList>
    </citation>
    <scope>NUCLEOTIDE SEQUENCE</scope>
    <source>
        <strain evidence="4">WSJ</strain>
        <tissue evidence="4">Leaf</tissue>
    </source>
</reference>
<evidence type="ECO:0000313" key="5">
    <source>
        <dbReference type="Proteomes" id="UP001229421"/>
    </source>
</evidence>
<sequence>MSLCFKTNVKCYGPYGDATGTSFSLDCKAGAVIVGFHGLVFKPSPMFCVDPPELCVQITAIGVYVLPELFAFSPNSLYSGRSVHESSLSLSRVEMPREVGPWGASGGKPWDDGVFSSVKQVSVYLGELHMIYALQFEYLKKDGKSVVSQIHGRIYGAKKIELVSLDGVEEFFTGISGFFGPVEGQNGLEAIASISFHTNKGIHGPYGEEKGAGYYRSTTSSGKIVGFQGRNNGFLSAIGVHMEYFEDDDVV</sequence>
<dbReference type="PROSITE" id="PS51752">
    <property type="entry name" value="JACALIN_LECTIN"/>
    <property type="match status" value="2"/>
</dbReference>
<evidence type="ECO:0000259" key="3">
    <source>
        <dbReference type="PROSITE" id="PS51752"/>
    </source>
</evidence>
<dbReference type="PANTHER" id="PTHR47293">
    <property type="entry name" value="JACALIN-RELATED LECTIN 3"/>
    <property type="match status" value="1"/>
</dbReference>
<comment type="similarity">
    <text evidence="1">Belongs to the jacalin lectin family.</text>
</comment>
<evidence type="ECO:0000256" key="1">
    <source>
        <dbReference type="ARBA" id="ARBA00006568"/>
    </source>
</evidence>
<evidence type="ECO:0000313" key="4">
    <source>
        <dbReference type="EMBL" id="KAK1427343.1"/>
    </source>
</evidence>
<evidence type="ECO:0000256" key="2">
    <source>
        <dbReference type="ARBA" id="ARBA00022734"/>
    </source>
</evidence>
<comment type="caution">
    <text evidence="4">The sequence shown here is derived from an EMBL/GenBank/DDBJ whole genome shotgun (WGS) entry which is preliminary data.</text>
</comment>
<feature type="domain" description="Jacalin-type lectin" evidence="3">
    <location>
        <begin position="1"/>
        <end position="67"/>
    </location>
</feature>
<keyword evidence="2" id="KW-0430">Lectin</keyword>
<dbReference type="EMBL" id="JAUHHV010000004">
    <property type="protein sequence ID" value="KAK1427343.1"/>
    <property type="molecule type" value="Genomic_DNA"/>
</dbReference>
<dbReference type="Gene3D" id="2.100.10.30">
    <property type="entry name" value="Jacalin-like lectin domain"/>
    <property type="match status" value="2"/>
</dbReference>
<name>A0AAD8KTH2_TARER</name>
<protein>
    <recommendedName>
        <fullName evidence="3">Jacalin-type lectin domain-containing protein</fullName>
    </recommendedName>
</protein>
<dbReference type="CDD" id="cd09612">
    <property type="entry name" value="Jacalin"/>
    <property type="match status" value="1"/>
</dbReference>
<dbReference type="AlphaFoldDB" id="A0AAD8KTH2"/>
<dbReference type="PANTHER" id="PTHR47293:SF15">
    <property type="entry name" value="JACALIN-RELATED LECTIN 19"/>
    <property type="match status" value="1"/>
</dbReference>
<proteinExistence type="inferred from homology"/>
<dbReference type="InterPro" id="IPR033734">
    <property type="entry name" value="Jacalin-like_lectin_dom_plant"/>
</dbReference>
<gene>
    <name evidence="4" type="ORF">QVD17_16026</name>
</gene>
<dbReference type="InterPro" id="IPR036404">
    <property type="entry name" value="Jacalin-like_lectin_dom_sf"/>
</dbReference>
<dbReference type="Pfam" id="PF01419">
    <property type="entry name" value="Jacalin"/>
    <property type="match status" value="2"/>
</dbReference>
<feature type="domain" description="Jacalin-type lectin" evidence="3">
    <location>
        <begin position="96"/>
        <end position="244"/>
    </location>
</feature>
<dbReference type="GO" id="GO:0030246">
    <property type="term" value="F:carbohydrate binding"/>
    <property type="evidence" value="ECO:0007669"/>
    <property type="project" value="UniProtKB-KW"/>
</dbReference>
<dbReference type="Proteomes" id="UP001229421">
    <property type="component" value="Unassembled WGS sequence"/>
</dbReference>
<accession>A0AAD8KTH2</accession>
<dbReference type="InterPro" id="IPR001229">
    <property type="entry name" value="Jacalin-like_lectin_dom"/>
</dbReference>
<keyword evidence="5" id="KW-1185">Reference proteome</keyword>
<dbReference type="SMART" id="SM00915">
    <property type="entry name" value="Jacalin"/>
    <property type="match status" value="1"/>
</dbReference>
<dbReference type="SUPFAM" id="SSF51101">
    <property type="entry name" value="Mannose-binding lectins"/>
    <property type="match status" value="2"/>
</dbReference>